<sequence length="51" mass="5820">MMGVTLEGSCLKGYTNLLARIREERLTFWFPKLGLHVEKTASSTPARPKQR</sequence>
<reference evidence="1" key="1">
    <citation type="submission" date="2016-02" db="EMBL/GenBank/DDBJ databases">
        <title>WGS assembly of Manihot esculenta.</title>
        <authorList>
            <person name="Bredeson J.V."/>
            <person name="Prochnik S.E."/>
            <person name="Lyons J.B."/>
            <person name="Schmutz J."/>
            <person name="Grimwood J."/>
            <person name="Vrebalov J."/>
            <person name="Bart R.S."/>
            <person name="Amuge T."/>
            <person name="Ferguson M.E."/>
            <person name="Green R."/>
            <person name="Putnam N."/>
            <person name="Stites J."/>
            <person name="Rounsley S."/>
            <person name="Rokhsar D.S."/>
        </authorList>
    </citation>
    <scope>NUCLEOTIDE SEQUENCE [LARGE SCALE GENOMIC DNA]</scope>
    <source>
        <tissue evidence="1">Leaf</tissue>
    </source>
</reference>
<evidence type="ECO:0000313" key="1">
    <source>
        <dbReference type="EMBL" id="OAY46890.1"/>
    </source>
</evidence>
<proteinExistence type="predicted"/>
<accession>A0A2C9VMK1</accession>
<dbReference type="AlphaFoldDB" id="A0A2C9VMK1"/>
<organism evidence="1">
    <name type="scientific">Manihot esculenta</name>
    <name type="common">Cassava</name>
    <name type="synonym">Jatropha manihot</name>
    <dbReference type="NCBI Taxonomy" id="3983"/>
    <lineage>
        <taxon>Eukaryota</taxon>
        <taxon>Viridiplantae</taxon>
        <taxon>Streptophyta</taxon>
        <taxon>Embryophyta</taxon>
        <taxon>Tracheophyta</taxon>
        <taxon>Spermatophyta</taxon>
        <taxon>Magnoliopsida</taxon>
        <taxon>eudicotyledons</taxon>
        <taxon>Gunneridae</taxon>
        <taxon>Pentapetalae</taxon>
        <taxon>rosids</taxon>
        <taxon>fabids</taxon>
        <taxon>Malpighiales</taxon>
        <taxon>Euphorbiaceae</taxon>
        <taxon>Crotonoideae</taxon>
        <taxon>Manihoteae</taxon>
        <taxon>Manihot</taxon>
    </lineage>
</organism>
<gene>
    <name evidence="1" type="ORF">MANES_06G035800</name>
</gene>
<dbReference type="EMBL" id="CM004392">
    <property type="protein sequence ID" value="OAY46890.1"/>
    <property type="molecule type" value="Genomic_DNA"/>
</dbReference>
<protein>
    <submittedName>
        <fullName evidence="1">Uncharacterized protein</fullName>
    </submittedName>
</protein>
<name>A0A2C9VMK1_MANES</name>